<evidence type="ECO:0000256" key="5">
    <source>
        <dbReference type="ARBA" id="ARBA00022840"/>
    </source>
</evidence>
<dbReference type="PANTHER" id="PTHR43553">
    <property type="entry name" value="HEAVY METAL TRANSPORTER"/>
    <property type="match status" value="1"/>
</dbReference>
<evidence type="ECO:0000256" key="7">
    <source>
        <dbReference type="ARBA" id="ARBA00023136"/>
    </source>
</evidence>
<dbReference type="InterPro" id="IPR003593">
    <property type="entry name" value="AAA+_ATPase"/>
</dbReference>
<protein>
    <submittedName>
        <fullName evidence="9">ABC transporter, ATP-binding protein</fullName>
    </submittedName>
</protein>
<keyword evidence="7" id="KW-0472">Membrane</keyword>
<dbReference type="RefSeq" id="WP_138224457.1">
    <property type="nucleotide sequence ID" value="NZ_CP040396.1"/>
</dbReference>
<dbReference type="InterPro" id="IPR015856">
    <property type="entry name" value="ABC_transpr_CbiO/EcfA_su"/>
</dbReference>
<sequence length="495" mass="52921">MRTAAVVKAVHSEQLSYRYDGESSYALKEVNLEILCGSWTAIIGASGSGKSTLCQLLNGTLPRSGGGLREGKLEVMGLDPAAAELAELIPAAGVLFQEHEAQLVRGIVEDEVAFGPENLCHPPEEVNRRIDLALAAVQLSDRRHDAVRRLSGGQRQRTAIAAVLSLQPQLLVFDDACASLDAAAQGSFLQLCTALQEEGRTVITASGRFDDAARSASRVIVLSGGGVVLDGPPAELLRRCHGQLAELGLLPRLPREAAAAAPLGPALLEVKGLTFTYPGGRRALAGAAFTLRRGEWALLTGKNGSGKTTLSRLLMGLAPAPRGTISYEGRDLAGRPVHETAALFGYVFQQPEHMFTSHSVWEELIYGLHGGLPPAQRPELTPQQRELAEELLAEAGLTARLEASPYLLSRGERRLLAVICQLILPKALYILDEPTAGMDYRDISRIVKLCRSACHRGAAVLLITHDPELLAAEATLSLHLDGGRLTAVPARQTQL</sequence>
<keyword evidence="3" id="KW-1003">Cell membrane</keyword>
<dbReference type="GO" id="GO:0042626">
    <property type="term" value="F:ATPase-coupled transmembrane transporter activity"/>
    <property type="evidence" value="ECO:0007669"/>
    <property type="project" value="TreeGrafter"/>
</dbReference>
<organism evidence="9 10">
    <name type="scientific">Paenibacillus algicola</name>
    <dbReference type="NCBI Taxonomy" id="2565926"/>
    <lineage>
        <taxon>Bacteria</taxon>
        <taxon>Bacillati</taxon>
        <taxon>Bacillota</taxon>
        <taxon>Bacilli</taxon>
        <taxon>Bacillales</taxon>
        <taxon>Paenibacillaceae</taxon>
        <taxon>Paenibacillus</taxon>
    </lineage>
</organism>
<evidence type="ECO:0000256" key="3">
    <source>
        <dbReference type="ARBA" id="ARBA00022475"/>
    </source>
</evidence>
<dbReference type="InterPro" id="IPR050095">
    <property type="entry name" value="ECF_ABC_transporter_ATP-bd"/>
</dbReference>
<name>A0A4P8XM80_9BACL</name>
<dbReference type="Pfam" id="PF00005">
    <property type="entry name" value="ABC_tran"/>
    <property type="match status" value="2"/>
</dbReference>
<dbReference type="SMART" id="SM00382">
    <property type="entry name" value="AAA"/>
    <property type="match status" value="2"/>
</dbReference>
<dbReference type="PANTHER" id="PTHR43553:SF24">
    <property type="entry name" value="ENERGY-COUPLING FACTOR TRANSPORTER ATP-BINDING PROTEIN ECFA1"/>
    <property type="match status" value="1"/>
</dbReference>
<dbReference type="KEGG" id="palo:E6C60_0616"/>
<dbReference type="CDD" id="cd03225">
    <property type="entry name" value="ABC_cobalt_CbiO_domain1"/>
    <property type="match status" value="2"/>
</dbReference>
<dbReference type="SUPFAM" id="SSF52540">
    <property type="entry name" value="P-loop containing nucleoside triphosphate hydrolases"/>
    <property type="match status" value="2"/>
</dbReference>
<keyword evidence="2" id="KW-0813">Transport</keyword>
<dbReference type="GO" id="GO:0043190">
    <property type="term" value="C:ATP-binding cassette (ABC) transporter complex"/>
    <property type="evidence" value="ECO:0007669"/>
    <property type="project" value="TreeGrafter"/>
</dbReference>
<accession>A0A4P8XM80</accession>
<dbReference type="GO" id="GO:0005524">
    <property type="term" value="F:ATP binding"/>
    <property type="evidence" value="ECO:0007669"/>
    <property type="project" value="UniProtKB-KW"/>
</dbReference>
<keyword evidence="6" id="KW-1278">Translocase</keyword>
<dbReference type="PROSITE" id="PS50893">
    <property type="entry name" value="ABC_TRANSPORTER_2"/>
    <property type="match status" value="2"/>
</dbReference>
<dbReference type="EMBL" id="CP040396">
    <property type="protein sequence ID" value="QCT01339.1"/>
    <property type="molecule type" value="Genomic_DNA"/>
</dbReference>
<evidence type="ECO:0000256" key="2">
    <source>
        <dbReference type="ARBA" id="ARBA00022448"/>
    </source>
</evidence>
<evidence type="ECO:0000256" key="1">
    <source>
        <dbReference type="ARBA" id="ARBA00005417"/>
    </source>
</evidence>
<dbReference type="OrthoDB" id="501320at2"/>
<proteinExistence type="inferred from homology"/>
<feature type="domain" description="ABC transporter" evidence="8">
    <location>
        <begin position="268"/>
        <end position="495"/>
    </location>
</feature>
<evidence type="ECO:0000256" key="6">
    <source>
        <dbReference type="ARBA" id="ARBA00022967"/>
    </source>
</evidence>
<dbReference type="AlphaFoldDB" id="A0A4P8XM80"/>
<evidence type="ECO:0000259" key="8">
    <source>
        <dbReference type="PROSITE" id="PS50893"/>
    </source>
</evidence>
<dbReference type="InterPro" id="IPR027417">
    <property type="entry name" value="P-loop_NTPase"/>
</dbReference>
<keyword evidence="4" id="KW-0547">Nucleotide-binding</keyword>
<comment type="similarity">
    <text evidence="1">Belongs to the ABC transporter superfamily.</text>
</comment>
<evidence type="ECO:0000313" key="9">
    <source>
        <dbReference type="EMBL" id="QCT01339.1"/>
    </source>
</evidence>
<dbReference type="Proteomes" id="UP000300879">
    <property type="component" value="Chromosome"/>
</dbReference>
<gene>
    <name evidence="9" type="ORF">E6C60_0616</name>
</gene>
<keyword evidence="10" id="KW-1185">Reference proteome</keyword>
<feature type="domain" description="ABC transporter" evidence="8">
    <location>
        <begin position="10"/>
        <end position="249"/>
    </location>
</feature>
<dbReference type="GO" id="GO:0016887">
    <property type="term" value="F:ATP hydrolysis activity"/>
    <property type="evidence" value="ECO:0007669"/>
    <property type="project" value="InterPro"/>
</dbReference>
<reference evidence="9 10" key="1">
    <citation type="submission" date="2019-05" db="EMBL/GenBank/DDBJ databases">
        <authorList>
            <person name="Chen C."/>
        </authorList>
    </citation>
    <scope>NUCLEOTIDE SEQUENCE [LARGE SCALE GENOMIC DNA]</scope>
    <source>
        <strain evidence="9 10">HB172198</strain>
    </source>
</reference>
<evidence type="ECO:0000256" key="4">
    <source>
        <dbReference type="ARBA" id="ARBA00022741"/>
    </source>
</evidence>
<dbReference type="Gene3D" id="3.40.50.300">
    <property type="entry name" value="P-loop containing nucleotide triphosphate hydrolases"/>
    <property type="match status" value="2"/>
</dbReference>
<keyword evidence="5 9" id="KW-0067">ATP-binding</keyword>
<evidence type="ECO:0000313" key="10">
    <source>
        <dbReference type="Proteomes" id="UP000300879"/>
    </source>
</evidence>
<dbReference type="InterPro" id="IPR003439">
    <property type="entry name" value="ABC_transporter-like_ATP-bd"/>
</dbReference>